<accession>A0A450SUG6</accession>
<dbReference type="EMBL" id="CAADFD010000035">
    <property type="protein sequence ID" value="VFJ57642.1"/>
    <property type="molecule type" value="Genomic_DNA"/>
</dbReference>
<evidence type="ECO:0000313" key="1">
    <source>
        <dbReference type="EMBL" id="VFJ57642.1"/>
    </source>
</evidence>
<proteinExistence type="predicted"/>
<gene>
    <name evidence="1" type="ORF">BECKFW1821B_GA0114236_103529</name>
</gene>
<dbReference type="AlphaFoldDB" id="A0A450SUG6"/>
<organism evidence="1">
    <name type="scientific">Candidatus Kentrum sp. FW</name>
    <dbReference type="NCBI Taxonomy" id="2126338"/>
    <lineage>
        <taxon>Bacteria</taxon>
        <taxon>Pseudomonadati</taxon>
        <taxon>Pseudomonadota</taxon>
        <taxon>Gammaproteobacteria</taxon>
        <taxon>Candidatus Kentrum</taxon>
    </lineage>
</organism>
<sequence>MVDLCSEQGRVRIPVKSITDSGIKPITQTGEIDHLSERSDARILLLPKVIVFSQICLHKFSLEFYTFNKKLLLLRRR</sequence>
<reference evidence="1" key="1">
    <citation type="submission" date="2019-02" db="EMBL/GenBank/DDBJ databases">
        <authorList>
            <person name="Gruber-Vodicka R. H."/>
            <person name="Seah K. B. B."/>
        </authorList>
    </citation>
    <scope>NUCLEOTIDE SEQUENCE</scope>
    <source>
        <strain evidence="1">BECK_BZ106</strain>
    </source>
</reference>
<name>A0A450SUG6_9GAMM</name>
<protein>
    <submittedName>
        <fullName evidence="1">Uncharacterized protein</fullName>
    </submittedName>
</protein>